<dbReference type="PANTHER" id="PTHR45772">
    <property type="entry name" value="CONSERVED COMPONENT OF ABC TRANSPORTER FOR NATURAL AMINO ACIDS-RELATED"/>
    <property type="match status" value="1"/>
</dbReference>
<dbReference type="CDD" id="cd03219">
    <property type="entry name" value="ABC_Mj1267_LivG_branched"/>
    <property type="match status" value="1"/>
</dbReference>
<accession>A0A2K8NDV8</accession>
<evidence type="ECO:0000256" key="2">
    <source>
        <dbReference type="ARBA" id="ARBA00022741"/>
    </source>
</evidence>
<evidence type="ECO:0000256" key="3">
    <source>
        <dbReference type="ARBA" id="ARBA00022840"/>
    </source>
</evidence>
<dbReference type="InterPro" id="IPR003439">
    <property type="entry name" value="ABC_transporter-like_ATP-bd"/>
</dbReference>
<dbReference type="SMART" id="SM00382">
    <property type="entry name" value="AAA"/>
    <property type="match status" value="1"/>
</dbReference>
<protein>
    <submittedName>
        <fullName evidence="5">ABC transporter ATP-binding protein</fullName>
    </submittedName>
</protein>
<dbReference type="Pfam" id="PF00005">
    <property type="entry name" value="ABC_tran"/>
    <property type="match status" value="1"/>
</dbReference>
<keyword evidence="1" id="KW-0813">Transport</keyword>
<dbReference type="Gene3D" id="3.40.50.300">
    <property type="entry name" value="P-loop containing nucleotide triphosphate hydrolases"/>
    <property type="match status" value="1"/>
</dbReference>
<dbReference type="InterPro" id="IPR051120">
    <property type="entry name" value="ABC_AA/LPS_Transport"/>
</dbReference>
<evidence type="ECO:0000313" key="6">
    <source>
        <dbReference type="Proteomes" id="UP000231932"/>
    </source>
</evidence>
<feature type="domain" description="ABC transporter" evidence="4">
    <location>
        <begin position="6"/>
        <end position="251"/>
    </location>
</feature>
<dbReference type="SUPFAM" id="SSF52540">
    <property type="entry name" value="P-loop containing nucleoside triphosphate hydrolases"/>
    <property type="match status" value="1"/>
</dbReference>
<keyword evidence="2" id="KW-0547">Nucleotide-binding</keyword>
<dbReference type="InterPro" id="IPR032823">
    <property type="entry name" value="BCA_ABC_TP_C"/>
</dbReference>
<dbReference type="KEGG" id="kyr:CVV65_10120"/>
<keyword evidence="3 5" id="KW-0067">ATP-binding</keyword>
<dbReference type="EMBL" id="CP024955">
    <property type="protein sequence ID" value="ATY86540.1"/>
    <property type="molecule type" value="Genomic_DNA"/>
</dbReference>
<proteinExistence type="predicted"/>
<dbReference type="GO" id="GO:0016887">
    <property type="term" value="F:ATP hydrolysis activity"/>
    <property type="evidence" value="ECO:0007669"/>
    <property type="project" value="InterPro"/>
</dbReference>
<dbReference type="InterPro" id="IPR027417">
    <property type="entry name" value="P-loop_NTPase"/>
</dbReference>
<dbReference type="PROSITE" id="PS50893">
    <property type="entry name" value="ABC_TRANSPORTER_2"/>
    <property type="match status" value="1"/>
</dbReference>
<dbReference type="FunFam" id="3.40.50.300:FF:000421">
    <property type="entry name" value="Branched-chain amino acid ABC transporter ATP-binding protein"/>
    <property type="match status" value="1"/>
</dbReference>
<gene>
    <name evidence="5" type="ORF">CVV65_10120</name>
</gene>
<evidence type="ECO:0000259" key="4">
    <source>
        <dbReference type="PROSITE" id="PS50893"/>
    </source>
</evidence>
<dbReference type="OrthoDB" id="9805514at2"/>
<organism evidence="5 6">
    <name type="scientific">Kyrpidia spormannii</name>
    <dbReference type="NCBI Taxonomy" id="2055160"/>
    <lineage>
        <taxon>Bacteria</taxon>
        <taxon>Bacillati</taxon>
        <taxon>Bacillota</taxon>
        <taxon>Bacilli</taxon>
        <taxon>Bacillales</taxon>
        <taxon>Alicyclobacillaceae</taxon>
        <taxon>Kyrpidia</taxon>
    </lineage>
</organism>
<keyword evidence="6" id="KW-1185">Reference proteome</keyword>
<sequence length="255" mass="28137">MKEVLADIQQVSVRFGGLWAVRRVDLQIRSDEILGIIGPNGAGKSTLLNVLSGLQRPSEGSFVVAGRVNPPPWVLASLGVGRSFQTVRLLRGGTVMENVLVGGHVHADRNLVDILFRRRVWKRSEQQLVERAREVLNFVDMAGQESVIADHLSLQERRRVEMARALMIRPKILLLDEPTAGFNPQESLQMADLIVRCKEAGIAVVLVEHNMRVLMRVAERVMVMDNGEKIAEGLPEAIARDKRVVEAYLGGAGGA</sequence>
<evidence type="ECO:0000256" key="1">
    <source>
        <dbReference type="ARBA" id="ARBA00022448"/>
    </source>
</evidence>
<dbReference type="AlphaFoldDB" id="A0A2K8NDV8"/>
<dbReference type="GO" id="GO:0005886">
    <property type="term" value="C:plasma membrane"/>
    <property type="evidence" value="ECO:0007669"/>
    <property type="project" value="TreeGrafter"/>
</dbReference>
<dbReference type="InterPro" id="IPR003593">
    <property type="entry name" value="AAA+_ATPase"/>
</dbReference>
<evidence type="ECO:0000313" key="5">
    <source>
        <dbReference type="EMBL" id="ATY86540.1"/>
    </source>
</evidence>
<dbReference type="Pfam" id="PF12399">
    <property type="entry name" value="BCA_ABC_TP_C"/>
    <property type="match status" value="1"/>
</dbReference>
<dbReference type="GO" id="GO:0005524">
    <property type="term" value="F:ATP binding"/>
    <property type="evidence" value="ECO:0007669"/>
    <property type="project" value="UniProtKB-KW"/>
</dbReference>
<name>A0A2K8NDV8_9BACL</name>
<reference evidence="6" key="1">
    <citation type="submission" date="2017-11" db="EMBL/GenBank/DDBJ databases">
        <title>Complete Genome Sequence of Kyrpidia sp. Strain EA-1, a thermophilic, hydrogen-oxidizing Bacterium, isolated from the Azores.</title>
        <authorList>
            <person name="Reiner J.E."/>
            <person name="Lapp C.J."/>
            <person name="Bunk B."/>
            <person name="Gescher J."/>
        </authorList>
    </citation>
    <scope>NUCLEOTIDE SEQUENCE [LARGE SCALE GENOMIC DNA]</scope>
    <source>
        <strain evidence="6">EA-1</strain>
    </source>
</reference>
<dbReference type="Proteomes" id="UP000231932">
    <property type="component" value="Chromosome"/>
</dbReference>
<dbReference type="RefSeq" id="WP_100669394.1">
    <property type="nucleotide sequence ID" value="NZ_CP024955.1"/>
</dbReference>